<dbReference type="EMBL" id="CAJVPQ010001290">
    <property type="protein sequence ID" value="CAG8543633.1"/>
    <property type="molecule type" value="Genomic_DNA"/>
</dbReference>
<keyword evidence="1" id="KW-1133">Transmembrane helix</keyword>
<keyword evidence="1" id="KW-0812">Transmembrane</keyword>
<gene>
    <name evidence="2" type="ORF">FCALED_LOCUS5762</name>
</gene>
<evidence type="ECO:0000313" key="2">
    <source>
        <dbReference type="EMBL" id="CAG8543633.1"/>
    </source>
</evidence>
<evidence type="ECO:0000313" key="3">
    <source>
        <dbReference type="Proteomes" id="UP000789570"/>
    </source>
</evidence>
<sequence length="348" mass="39174">MASKNDSESIEVSESEKASETKKLSELEVNLKIVKRLLSENLYTYDSLIEQLKAHNFFVVGLCFLCILLGIILLLIKKDILDISFVGNVVVSSITLILTGSSVIMTLKDIISKSENSGERRNNIIFEDNTSMFGEQDLEMILDKNKKLIKKNKSLKNAKVLQSVWAFFGSVILLSIAGFDFLTIVSKKHIHIALDITMIVIGCVGLLHCISVCIILGIFPFMEKWLTYLFPFLCGIGLTRKKMPKGVLLPDEEQESYIYIINGIKNDSPMLYKLIQELNADDEKPGDTDWTTNANPKITKDAQEITNAEQGLIRLYYDLGEELSKQTIPIVKQCDQHPERCKTLSDIA</sequence>
<evidence type="ECO:0000256" key="1">
    <source>
        <dbReference type="SAM" id="Phobius"/>
    </source>
</evidence>
<dbReference type="AlphaFoldDB" id="A0A9N9AV73"/>
<keyword evidence="3" id="KW-1185">Reference proteome</keyword>
<feature type="transmembrane region" description="Helical" evidence="1">
    <location>
        <begin position="57"/>
        <end position="76"/>
    </location>
</feature>
<proteinExistence type="predicted"/>
<feature type="transmembrane region" description="Helical" evidence="1">
    <location>
        <begin position="164"/>
        <end position="185"/>
    </location>
</feature>
<organism evidence="2 3">
    <name type="scientific">Funneliformis caledonium</name>
    <dbReference type="NCBI Taxonomy" id="1117310"/>
    <lineage>
        <taxon>Eukaryota</taxon>
        <taxon>Fungi</taxon>
        <taxon>Fungi incertae sedis</taxon>
        <taxon>Mucoromycota</taxon>
        <taxon>Glomeromycotina</taxon>
        <taxon>Glomeromycetes</taxon>
        <taxon>Glomerales</taxon>
        <taxon>Glomeraceae</taxon>
        <taxon>Funneliformis</taxon>
    </lineage>
</organism>
<protein>
    <submittedName>
        <fullName evidence="2">311_t:CDS:1</fullName>
    </submittedName>
</protein>
<feature type="transmembrane region" description="Helical" evidence="1">
    <location>
        <begin position="192"/>
        <end position="219"/>
    </location>
</feature>
<name>A0A9N9AV73_9GLOM</name>
<dbReference type="Proteomes" id="UP000789570">
    <property type="component" value="Unassembled WGS sequence"/>
</dbReference>
<reference evidence="2" key="1">
    <citation type="submission" date="2021-06" db="EMBL/GenBank/DDBJ databases">
        <authorList>
            <person name="Kallberg Y."/>
            <person name="Tangrot J."/>
            <person name="Rosling A."/>
        </authorList>
    </citation>
    <scope>NUCLEOTIDE SEQUENCE</scope>
    <source>
        <strain evidence="2">UK204</strain>
    </source>
</reference>
<keyword evidence="1" id="KW-0472">Membrane</keyword>
<accession>A0A9N9AV73</accession>
<feature type="transmembrane region" description="Helical" evidence="1">
    <location>
        <begin position="83"/>
        <end position="107"/>
    </location>
</feature>
<comment type="caution">
    <text evidence="2">The sequence shown here is derived from an EMBL/GenBank/DDBJ whole genome shotgun (WGS) entry which is preliminary data.</text>
</comment>